<accession>A0A4D6LAP7</accession>
<dbReference type="Pfam" id="PF25019">
    <property type="entry name" value="LRR_R13L1-DRL21"/>
    <property type="match status" value="1"/>
</dbReference>
<keyword evidence="2" id="KW-0547">Nucleotide-binding</keyword>
<evidence type="ECO:0000313" key="8">
    <source>
        <dbReference type="Proteomes" id="UP000501690"/>
    </source>
</evidence>
<keyword evidence="1" id="KW-0677">Repeat</keyword>
<evidence type="ECO:0000259" key="6">
    <source>
        <dbReference type="Pfam" id="PF25019"/>
    </source>
</evidence>
<dbReference type="InterPro" id="IPR032675">
    <property type="entry name" value="LRR_dom_sf"/>
</dbReference>
<name>A0A4D6LAP7_VIGUN</name>
<dbReference type="Proteomes" id="UP000501690">
    <property type="component" value="Linkage Group LG3"/>
</dbReference>
<keyword evidence="3" id="KW-0611">Plant defense</keyword>
<gene>
    <name evidence="7" type="ORF">DEO72_LG3g167</name>
</gene>
<dbReference type="InterPro" id="IPR041118">
    <property type="entry name" value="Rx_N"/>
</dbReference>
<dbReference type="SUPFAM" id="SSF52047">
    <property type="entry name" value="RNI-like"/>
    <property type="match status" value="1"/>
</dbReference>
<protein>
    <submittedName>
        <fullName evidence="7">Uncharacterized protein</fullName>
    </submittedName>
</protein>
<dbReference type="InterPro" id="IPR056789">
    <property type="entry name" value="LRR_R13L1-DRL21"/>
</dbReference>
<proteinExistence type="predicted"/>
<evidence type="ECO:0000313" key="7">
    <source>
        <dbReference type="EMBL" id="QCD85647.1"/>
    </source>
</evidence>
<feature type="coiled-coil region" evidence="4">
    <location>
        <begin position="41"/>
        <end position="102"/>
    </location>
</feature>
<keyword evidence="4" id="KW-0175">Coiled coil</keyword>
<evidence type="ECO:0000256" key="1">
    <source>
        <dbReference type="ARBA" id="ARBA00022737"/>
    </source>
</evidence>
<dbReference type="PANTHER" id="PTHR47186:SF43">
    <property type="entry name" value="TYPE DISEASE RESISTANCE PROTEIN CNL-J3, PUTATIVE-RELATED"/>
    <property type="match status" value="1"/>
</dbReference>
<dbReference type="Pfam" id="PF18052">
    <property type="entry name" value="Rx_N"/>
    <property type="match status" value="1"/>
</dbReference>
<organism evidence="7 8">
    <name type="scientific">Vigna unguiculata</name>
    <name type="common">Cowpea</name>
    <dbReference type="NCBI Taxonomy" id="3917"/>
    <lineage>
        <taxon>Eukaryota</taxon>
        <taxon>Viridiplantae</taxon>
        <taxon>Streptophyta</taxon>
        <taxon>Embryophyta</taxon>
        <taxon>Tracheophyta</taxon>
        <taxon>Spermatophyta</taxon>
        <taxon>Magnoliopsida</taxon>
        <taxon>eudicotyledons</taxon>
        <taxon>Gunneridae</taxon>
        <taxon>Pentapetalae</taxon>
        <taxon>rosids</taxon>
        <taxon>fabids</taxon>
        <taxon>Fabales</taxon>
        <taxon>Fabaceae</taxon>
        <taxon>Papilionoideae</taxon>
        <taxon>50 kb inversion clade</taxon>
        <taxon>NPAAA clade</taxon>
        <taxon>indigoferoid/millettioid clade</taxon>
        <taxon>Phaseoleae</taxon>
        <taxon>Vigna</taxon>
    </lineage>
</organism>
<dbReference type="AlphaFoldDB" id="A0A4D6LAP7"/>
<feature type="domain" description="Disease resistance N-terminal" evidence="5">
    <location>
        <begin position="18"/>
        <end position="95"/>
    </location>
</feature>
<dbReference type="GO" id="GO:0006952">
    <property type="term" value="P:defense response"/>
    <property type="evidence" value="ECO:0007669"/>
    <property type="project" value="UniProtKB-KW"/>
</dbReference>
<feature type="domain" description="R13L1/DRL21-like LRR repeat region" evidence="6">
    <location>
        <begin position="263"/>
        <end position="387"/>
    </location>
</feature>
<evidence type="ECO:0000256" key="3">
    <source>
        <dbReference type="ARBA" id="ARBA00022821"/>
    </source>
</evidence>
<dbReference type="Gene3D" id="3.80.10.10">
    <property type="entry name" value="Ribonuclease Inhibitor"/>
    <property type="match status" value="2"/>
</dbReference>
<dbReference type="SUPFAM" id="SSF52058">
    <property type="entry name" value="L domain-like"/>
    <property type="match status" value="1"/>
</dbReference>
<evidence type="ECO:0000259" key="5">
    <source>
        <dbReference type="Pfam" id="PF18052"/>
    </source>
</evidence>
<dbReference type="GO" id="GO:0000166">
    <property type="term" value="F:nucleotide binding"/>
    <property type="evidence" value="ECO:0007669"/>
    <property type="project" value="UniProtKB-KW"/>
</dbReference>
<dbReference type="EMBL" id="CP039347">
    <property type="protein sequence ID" value="QCD85647.1"/>
    <property type="molecule type" value="Genomic_DNA"/>
</dbReference>
<sequence length="746" mass="85539">MDFDFDCRALLSVFLHVVLEKLAFTEILDFFRARKLDHKLLNKLKTKLNSIDSLVDDAERKQFTDPHIRKWLLKVKDAVFDAEDLLDDIQKLSKREVNSESEPQSTRGCTFKELFVIHEFLIDLAKYVGGDMYFKWKVDKEERIQKETRHFSVDLGSNQYFDGFGTLCNIERLRTFIPTDLSYTTIKKLTEKICSLSHLQILKLNYCTKLEELPSNLHLLTNLCRLEFLKTKVRKVPLHLEKLKNLKVVINSFNVGHGIDFGIQRLGEINLEGSLTIEELQNIENPLHALQADLGNKTFLEKIKLRWGGDRNSVNSEKEGGVIENLQPSKELKELSIFSYGGKQFPNWLLENSLRNMVLLELDECESCQRLPPLGLLLLLKVLKIRKLDGIVRIDADFHGNTSSSFKSLKTLEFSDMSQWEKWDCQAVIGAFPRLQHLSISSCPKLKGHLPEQLVPLKTLRITDCQGLQSSAPRALDLELRDCGNLQLNWATMKRLKMGGHNMEASLLEIVGSDTLQRLHIYSVSKPTGDGYVSLWTFPLDFFPTLRTLNLSGFGNLQIISQDDVHNHLDDLTIKNCPKFESLPANMHTLLPSLSWLYLEDCPRLKSFPDRGLPSNLYDITLNNCSRLVDSLKFRDRSTLKRLSIKELDVECFPCEALLPHSLTSLAIRDCPNLKTLNYKGLYQLSSLNSLVLVKCPNLQCLPEEGLPKSISYLCIGECPLLNRRCKKERGKDWKKIAHIQDLDIW</sequence>
<evidence type="ECO:0000256" key="2">
    <source>
        <dbReference type="ARBA" id="ARBA00022741"/>
    </source>
</evidence>
<dbReference type="PANTHER" id="PTHR47186">
    <property type="entry name" value="LEUCINE-RICH REPEAT-CONTAINING PROTEIN 57"/>
    <property type="match status" value="1"/>
</dbReference>
<evidence type="ECO:0000256" key="4">
    <source>
        <dbReference type="SAM" id="Coils"/>
    </source>
</evidence>
<reference evidence="7 8" key="1">
    <citation type="submission" date="2019-04" db="EMBL/GenBank/DDBJ databases">
        <title>An improved genome assembly and genetic linkage map for asparagus bean, Vigna unguiculata ssp. sesquipedialis.</title>
        <authorList>
            <person name="Xia Q."/>
            <person name="Zhang R."/>
            <person name="Dong Y."/>
        </authorList>
    </citation>
    <scope>NUCLEOTIDE SEQUENCE [LARGE SCALE GENOMIC DNA]</scope>
    <source>
        <tissue evidence="7">Leaf</tissue>
    </source>
</reference>
<keyword evidence="8" id="KW-1185">Reference proteome</keyword>
<dbReference type="Gene3D" id="1.20.5.4130">
    <property type="match status" value="1"/>
</dbReference>